<dbReference type="AlphaFoldDB" id="A2SJU8"/>
<proteinExistence type="predicted"/>
<sequence>MSPFSTMSFSTLLSLLPWADWAAVGWFFAAWSGYATFASRRAATHASILGATNRIRRQWMLQTTHREVRVVDGVVVQNLSTSPSFFASTTILIIGGLLALLGTSDRATELVQELPFATRTTALVFDLKLLLLTAVFVYAFFRFTWSLRQYTFGALLVASAPEAKAYDALGEVGQAQREAFADRAGRVVGMAAETFNDGLRAYYFAFAAIAWFFSPLAFALATAGVVYILYQREFRSEVLAVLRGD</sequence>
<keyword evidence="1" id="KW-1133">Transmembrane helix</keyword>
<feature type="transmembrane region" description="Helical" evidence="1">
    <location>
        <begin position="202"/>
        <end position="230"/>
    </location>
</feature>
<dbReference type="InterPro" id="IPR006747">
    <property type="entry name" value="DUF599"/>
</dbReference>
<keyword evidence="1" id="KW-0812">Transmembrane</keyword>
<dbReference type="EMBL" id="CP000555">
    <property type="protein sequence ID" value="ABM95837.1"/>
    <property type="molecule type" value="Genomic_DNA"/>
</dbReference>
<dbReference type="STRING" id="420662.Mpe_A2884"/>
<evidence type="ECO:0008006" key="4">
    <source>
        <dbReference type="Google" id="ProtNLM"/>
    </source>
</evidence>
<evidence type="ECO:0000313" key="2">
    <source>
        <dbReference type="EMBL" id="ABM95837.1"/>
    </source>
</evidence>
<gene>
    <name evidence="2" type="ordered locus">Mpe_A2884</name>
</gene>
<dbReference type="Proteomes" id="UP000000366">
    <property type="component" value="Chromosome"/>
</dbReference>
<evidence type="ECO:0000256" key="1">
    <source>
        <dbReference type="SAM" id="Phobius"/>
    </source>
</evidence>
<dbReference type="KEGG" id="mpt:Mpe_A2884"/>
<keyword evidence="1" id="KW-0472">Membrane</keyword>
<reference evidence="2 3" key="1">
    <citation type="journal article" date="2007" name="J. Bacteriol.">
        <title>Whole-genome analysis of the methyl tert-butyl ether-degrading beta-proteobacterium Methylibium petroleiphilum PM1.</title>
        <authorList>
            <person name="Kane S.R."/>
            <person name="Chakicherla A.Y."/>
            <person name="Chain P.S.G."/>
            <person name="Schmidt R."/>
            <person name="Shin M.W."/>
            <person name="Legler T.C."/>
            <person name="Scow K.M."/>
            <person name="Larimer F.W."/>
            <person name="Lucas S.M."/>
            <person name="Richardson P.M."/>
            <person name="Hristova K.R."/>
        </authorList>
    </citation>
    <scope>NUCLEOTIDE SEQUENCE [LARGE SCALE GENOMIC DNA]</scope>
    <source>
        <strain evidence="3">ATCC BAA-1232 / LMG 22953 / PM1</strain>
    </source>
</reference>
<dbReference type="eggNOG" id="COG3821">
    <property type="taxonomic scope" value="Bacteria"/>
</dbReference>
<protein>
    <recommendedName>
        <fullName evidence="4">Transmembrane protein</fullName>
    </recommendedName>
</protein>
<dbReference type="RefSeq" id="WP_011830466.1">
    <property type="nucleotide sequence ID" value="NC_008825.1"/>
</dbReference>
<dbReference type="PANTHER" id="PTHR31881">
    <property type="match status" value="1"/>
</dbReference>
<dbReference type="PANTHER" id="PTHR31881:SF6">
    <property type="entry name" value="OS09G0494600 PROTEIN"/>
    <property type="match status" value="1"/>
</dbReference>
<feature type="transmembrane region" description="Helical" evidence="1">
    <location>
        <begin position="85"/>
        <end position="102"/>
    </location>
</feature>
<dbReference type="Pfam" id="PF04654">
    <property type="entry name" value="DUF599"/>
    <property type="match status" value="1"/>
</dbReference>
<accession>A2SJU8</accession>
<keyword evidence="3" id="KW-1185">Reference proteome</keyword>
<dbReference type="HOGENOM" id="CLU_096744_0_0_4"/>
<name>A2SJU8_METPP</name>
<organism evidence="2 3">
    <name type="scientific">Methylibium petroleiphilum (strain ATCC BAA-1232 / LMG 22953 / PM1)</name>
    <dbReference type="NCBI Taxonomy" id="420662"/>
    <lineage>
        <taxon>Bacteria</taxon>
        <taxon>Pseudomonadati</taxon>
        <taxon>Pseudomonadota</taxon>
        <taxon>Betaproteobacteria</taxon>
        <taxon>Burkholderiales</taxon>
        <taxon>Sphaerotilaceae</taxon>
        <taxon>Methylibium</taxon>
    </lineage>
</organism>
<feature type="transmembrane region" description="Helical" evidence="1">
    <location>
        <begin position="123"/>
        <end position="141"/>
    </location>
</feature>
<evidence type="ECO:0000313" key="3">
    <source>
        <dbReference type="Proteomes" id="UP000000366"/>
    </source>
</evidence>